<feature type="chain" id="PRO_5013592058" evidence="1">
    <location>
        <begin position="23"/>
        <end position="122"/>
    </location>
</feature>
<organism evidence="2 3">
    <name type="scientific">Zhengella mangrovi</name>
    <dbReference type="NCBI Taxonomy" id="1982044"/>
    <lineage>
        <taxon>Bacteria</taxon>
        <taxon>Pseudomonadati</taxon>
        <taxon>Pseudomonadota</taxon>
        <taxon>Alphaproteobacteria</taxon>
        <taxon>Hyphomicrobiales</taxon>
        <taxon>Notoacmeibacteraceae</taxon>
        <taxon>Zhengella</taxon>
    </lineage>
</organism>
<comment type="caution">
    <text evidence="2">The sequence shown here is derived from an EMBL/GenBank/DDBJ whole genome shotgun (WGS) entry which is preliminary data.</text>
</comment>
<dbReference type="Proteomes" id="UP000221168">
    <property type="component" value="Unassembled WGS sequence"/>
</dbReference>
<evidence type="ECO:0000313" key="2">
    <source>
        <dbReference type="EMBL" id="PHP68278.1"/>
    </source>
</evidence>
<evidence type="ECO:0000313" key="3">
    <source>
        <dbReference type="Proteomes" id="UP000221168"/>
    </source>
</evidence>
<name>A0A2G1QSU6_9HYPH</name>
<evidence type="ECO:0000256" key="1">
    <source>
        <dbReference type="SAM" id="SignalP"/>
    </source>
</evidence>
<dbReference type="EMBL" id="PDVP01000002">
    <property type="protein sequence ID" value="PHP68278.1"/>
    <property type="molecule type" value="Genomic_DNA"/>
</dbReference>
<reference evidence="2 3" key="1">
    <citation type="submission" date="2017-10" db="EMBL/GenBank/DDBJ databases">
        <title>Sedimentibacterium mangrovi gen. nov., sp. nov., a novel member of family Phyllobacteriacea isolated from mangrove sediment.</title>
        <authorList>
            <person name="Liao H."/>
            <person name="Tian Y."/>
        </authorList>
    </citation>
    <scope>NUCLEOTIDE SEQUENCE [LARGE SCALE GENOMIC DNA]</scope>
    <source>
        <strain evidence="2 3">X9-2-2</strain>
    </source>
</reference>
<proteinExistence type="predicted"/>
<dbReference type="NCBIfam" id="TIGR02301">
    <property type="entry name" value="TIGR02301 family protein"/>
    <property type="match status" value="1"/>
</dbReference>
<dbReference type="RefSeq" id="WP_099304983.1">
    <property type="nucleotide sequence ID" value="NZ_PDVP01000002.1"/>
</dbReference>
<dbReference type="OrthoDB" id="8481666at2"/>
<protein>
    <submittedName>
        <fullName evidence="2">TIGR02301 family protein</fullName>
    </submittedName>
</protein>
<gene>
    <name evidence="2" type="ORF">CSC94_06410</name>
</gene>
<keyword evidence="1" id="KW-0732">Signal</keyword>
<sequence>MNRARPALLVLLFLAAAQPAGAQTAPYDDRMIRLAEVLGSLHYLRNLCGEKGNAWRNRMEDILAVETPDGDRRKRYIASFNRGYRSYAAIHTTCTDASMQAIDRYMKEGESLSREIVVRFGG</sequence>
<dbReference type="InterPro" id="IPR012645">
    <property type="entry name" value="CHP02301"/>
</dbReference>
<dbReference type="AlphaFoldDB" id="A0A2G1QSU6"/>
<keyword evidence="3" id="KW-1185">Reference proteome</keyword>
<dbReference type="Pfam" id="PF09539">
    <property type="entry name" value="DUF2385"/>
    <property type="match status" value="1"/>
</dbReference>
<feature type="signal peptide" evidence="1">
    <location>
        <begin position="1"/>
        <end position="22"/>
    </location>
</feature>
<accession>A0A2G1QSU6</accession>